<keyword evidence="3" id="KW-1185">Reference proteome</keyword>
<dbReference type="PANTHER" id="PTHR47708">
    <property type="match status" value="1"/>
</dbReference>
<feature type="domain" description="AtuA-like ferredoxin-fold" evidence="1">
    <location>
        <begin position="1"/>
        <end position="99"/>
    </location>
</feature>
<organism evidence="2 3">
    <name type="scientific">Agromyces bauzanensis</name>
    <dbReference type="NCBI Taxonomy" id="1308924"/>
    <lineage>
        <taxon>Bacteria</taxon>
        <taxon>Bacillati</taxon>
        <taxon>Actinomycetota</taxon>
        <taxon>Actinomycetes</taxon>
        <taxon>Micrococcales</taxon>
        <taxon>Microbacteriaceae</taxon>
        <taxon>Agromyces</taxon>
    </lineage>
</organism>
<protein>
    <recommendedName>
        <fullName evidence="1">AtuA-like ferredoxin-fold domain-containing protein</fullName>
    </recommendedName>
</protein>
<gene>
    <name evidence="2" type="ORF">GCM10011372_25530</name>
</gene>
<comment type="caution">
    <text evidence="2">The sequence shown here is derived from an EMBL/GenBank/DDBJ whole genome shotgun (WGS) entry which is preliminary data.</text>
</comment>
<proteinExistence type="predicted"/>
<dbReference type="AlphaFoldDB" id="A0A917UU52"/>
<evidence type="ECO:0000313" key="3">
    <source>
        <dbReference type="Proteomes" id="UP000636956"/>
    </source>
</evidence>
<dbReference type="Proteomes" id="UP000636956">
    <property type="component" value="Unassembled WGS sequence"/>
</dbReference>
<accession>A0A917UU52</accession>
<reference evidence="2" key="2">
    <citation type="submission" date="2020-09" db="EMBL/GenBank/DDBJ databases">
        <authorList>
            <person name="Sun Q."/>
            <person name="Zhou Y."/>
        </authorList>
    </citation>
    <scope>NUCLEOTIDE SEQUENCE</scope>
    <source>
        <strain evidence="2">CGMCC 1.8984</strain>
    </source>
</reference>
<dbReference type="InterPro" id="IPR056362">
    <property type="entry name" value="AtuA-like_ferredoxin_dom"/>
</dbReference>
<evidence type="ECO:0000259" key="1">
    <source>
        <dbReference type="Pfam" id="PF23544"/>
    </source>
</evidence>
<dbReference type="EMBL" id="BMMD01000015">
    <property type="protein sequence ID" value="GGJ86103.1"/>
    <property type="molecule type" value="Genomic_DNA"/>
</dbReference>
<name>A0A917UU52_9MICO</name>
<dbReference type="RefSeq" id="WP_188743823.1">
    <property type="nucleotide sequence ID" value="NZ_BAABFW010000038.1"/>
</dbReference>
<evidence type="ECO:0000313" key="2">
    <source>
        <dbReference type="EMBL" id="GGJ86103.1"/>
    </source>
</evidence>
<sequence length="101" mass="10759">MRLIDIAHAKSGDKGDSVNIGLIARDRSNYPLMVREVTAERVAQHFEGVCLGTVERYELPNLGALNFILTAALGGGGTTSLRVDAQGKAMGEALLFMEIGV</sequence>
<reference evidence="2" key="1">
    <citation type="journal article" date="2014" name="Int. J. Syst. Evol. Microbiol.">
        <title>Complete genome sequence of Corynebacterium casei LMG S-19264T (=DSM 44701T), isolated from a smear-ripened cheese.</title>
        <authorList>
            <consortium name="US DOE Joint Genome Institute (JGI-PGF)"/>
            <person name="Walter F."/>
            <person name="Albersmeier A."/>
            <person name="Kalinowski J."/>
            <person name="Ruckert C."/>
        </authorList>
    </citation>
    <scope>NUCLEOTIDE SEQUENCE</scope>
    <source>
        <strain evidence="2">CGMCC 1.8984</strain>
    </source>
</reference>
<dbReference type="Pfam" id="PF23544">
    <property type="entry name" value="AtuA_ferredoxin"/>
    <property type="match status" value="1"/>
</dbReference>
<dbReference type="PANTHER" id="PTHR47708:SF2">
    <property type="entry name" value="SI:CH73-132F6.5"/>
    <property type="match status" value="1"/>
</dbReference>